<dbReference type="RefSeq" id="WP_011415269.1">
    <property type="nucleotide sequence ID" value="NC_007722.1"/>
</dbReference>
<organism evidence="2 3">
    <name type="scientific">Erythrobacter litoralis (strain HTCC2594)</name>
    <dbReference type="NCBI Taxonomy" id="314225"/>
    <lineage>
        <taxon>Bacteria</taxon>
        <taxon>Pseudomonadati</taxon>
        <taxon>Pseudomonadota</taxon>
        <taxon>Alphaproteobacteria</taxon>
        <taxon>Sphingomonadales</taxon>
        <taxon>Erythrobacteraceae</taxon>
        <taxon>Erythrobacter/Porphyrobacter group</taxon>
        <taxon>Erythrobacter</taxon>
    </lineage>
</organism>
<dbReference type="eggNOG" id="ENOG5030HWK">
    <property type="taxonomic scope" value="Bacteria"/>
</dbReference>
<name>Q2N795_ERYLH</name>
<feature type="transmembrane region" description="Helical" evidence="1">
    <location>
        <begin position="59"/>
        <end position="80"/>
    </location>
</feature>
<keyword evidence="1" id="KW-0472">Membrane</keyword>
<evidence type="ECO:0000313" key="2">
    <source>
        <dbReference type="EMBL" id="ABC64446.1"/>
    </source>
</evidence>
<dbReference type="STRING" id="314225.ELI_11770"/>
<keyword evidence="3" id="KW-1185">Reference proteome</keyword>
<dbReference type="OrthoDB" id="7619970at2"/>
<accession>Q2N795</accession>
<feature type="transmembrane region" description="Helical" evidence="1">
    <location>
        <begin position="35"/>
        <end position="53"/>
    </location>
</feature>
<dbReference type="EMBL" id="CP000157">
    <property type="protein sequence ID" value="ABC64446.1"/>
    <property type="molecule type" value="Genomic_DNA"/>
</dbReference>
<dbReference type="KEGG" id="eli:ELI_11770"/>
<gene>
    <name evidence="2" type="ordered locus">ELI_11770</name>
</gene>
<keyword evidence="1" id="KW-0812">Transmembrane</keyword>
<keyword evidence="1" id="KW-1133">Transmembrane helix</keyword>
<evidence type="ECO:0000313" key="3">
    <source>
        <dbReference type="Proteomes" id="UP000008808"/>
    </source>
</evidence>
<dbReference type="AlphaFoldDB" id="Q2N795"/>
<reference evidence="3" key="1">
    <citation type="journal article" date="2009" name="J. Bacteriol.">
        <title>Complete genome sequence of Erythrobacter litoralis HTCC2594.</title>
        <authorList>
            <person name="Oh H.M."/>
            <person name="Giovannoni S.J."/>
            <person name="Ferriera S."/>
            <person name="Johnson J."/>
            <person name="Cho J.C."/>
        </authorList>
    </citation>
    <scope>NUCLEOTIDE SEQUENCE [LARGE SCALE GENOMIC DNA]</scope>
    <source>
        <strain evidence="3">HTCC2594</strain>
    </source>
</reference>
<dbReference type="Proteomes" id="UP000008808">
    <property type="component" value="Chromosome"/>
</dbReference>
<evidence type="ECO:0000256" key="1">
    <source>
        <dbReference type="SAM" id="Phobius"/>
    </source>
</evidence>
<feature type="transmembrane region" description="Helical" evidence="1">
    <location>
        <begin position="6"/>
        <end position="28"/>
    </location>
</feature>
<dbReference type="HOGENOM" id="CLU_175519_0_0_5"/>
<proteinExistence type="predicted"/>
<sequence length="94" mass="10195">MSDTLLTILQWYGAIAGLVAAFIVSLNLGAQWTGWGFVIFVTSSIALVAWGFLNPDASGIAWQNVGLLCINCIGVYRYLFTDKAEKEAESTETT</sequence>
<protein>
    <submittedName>
        <fullName evidence="2">Uncharacterized protein</fullName>
    </submittedName>
</protein>